<comment type="catalytic activity">
    <reaction evidence="25">
        <text>[GlcNAc-(1-&gt;4)-Mur2Ac(oyl-L-Ala-gamma-D-Glu-L-Lys-D-Ala-D-Ala)](n)-di-trans,octa-cis-undecaprenyl diphosphate + beta-D-GlcNAc-(1-&gt;4)-Mur2Ac(oyl-L-Ala-gamma-D-Glu-L-Lys-D-Ala-D-Ala)-di-trans,octa-cis-undecaprenyl diphosphate = [GlcNAc-(1-&gt;4)-Mur2Ac(oyl-L-Ala-gamma-D-Glu-L-Lys-D-Ala-D-Ala)](n+1)-di-trans,octa-cis-undecaprenyl diphosphate + di-trans,octa-cis-undecaprenyl diphosphate + H(+)</text>
        <dbReference type="Rhea" id="RHEA:23708"/>
        <dbReference type="Rhea" id="RHEA-COMP:9602"/>
        <dbReference type="Rhea" id="RHEA-COMP:9603"/>
        <dbReference type="ChEBI" id="CHEBI:15378"/>
        <dbReference type="ChEBI" id="CHEBI:58405"/>
        <dbReference type="ChEBI" id="CHEBI:60033"/>
        <dbReference type="ChEBI" id="CHEBI:78435"/>
        <dbReference type="EC" id="2.4.99.28"/>
    </reaction>
</comment>
<dbReference type="InterPro" id="IPR001460">
    <property type="entry name" value="PCN-bd_Tpept"/>
</dbReference>
<feature type="compositionally biased region" description="Low complexity" evidence="27">
    <location>
        <begin position="766"/>
        <end position="775"/>
    </location>
</feature>
<keyword evidence="13 28" id="KW-0812">Transmembrane</keyword>
<evidence type="ECO:0000256" key="14">
    <source>
        <dbReference type="ARBA" id="ARBA00022801"/>
    </source>
</evidence>
<comment type="pathway">
    <text evidence="26">Glycan biosynthesis.</text>
</comment>
<dbReference type="OrthoDB" id="9766909at2"/>
<dbReference type="EMBL" id="STGJ01000007">
    <property type="protein sequence ID" value="TIC83454.1"/>
    <property type="molecule type" value="Genomic_DNA"/>
</dbReference>
<dbReference type="NCBIfam" id="TIGR02074">
    <property type="entry name" value="PBP_1a_fam"/>
    <property type="match status" value="1"/>
</dbReference>
<evidence type="ECO:0000313" key="33">
    <source>
        <dbReference type="Proteomes" id="UP000308891"/>
    </source>
</evidence>
<evidence type="ECO:0000256" key="22">
    <source>
        <dbReference type="ARBA" id="ARBA00023316"/>
    </source>
</evidence>
<evidence type="ECO:0000256" key="17">
    <source>
        <dbReference type="ARBA" id="ARBA00022984"/>
    </source>
</evidence>
<evidence type="ECO:0000256" key="6">
    <source>
        <dbReference type="ARBA" id="ARBA00018638"/>
    </source>
</evidence>
<keyword evidence="21" id="KW-0511">Multifunctional enzyme</keyword>
<evidence type="ECO:0000256" key="13">
    <source>
        <dbReference type="ARBA" id="ARBA00022692"/>
    </source>
</evidence>
<dbReference type="Proteomes" id="UP000308891">
    <property type="component" value="Unassembled WGS sequence"/>
</dbReference>
<evidence type="ECO:0000256" key="20">
    <source>
        <dbReference type="ARBA" id="ARBA00023251"/>
    </source>
</evidence>
<evidence type="ECO:0000256" key="27">
    <source>
        <dbReference type="SAM" id="MobiDB-lite"/>
    </source>
</evidence>
<dbReference type="InterPro" id="IPR023346">
    <property type="entry name" value="Lysozyme-like_dom_sf"/>
</dbReference>
<evidence type="ECO:0000256" key="25">
    <source>
        <dbReference type="ARBA" id="ARBA00049902"/>
    </source>
</evidence>
<dbReference type="GO" id="GO:0046677">
    <property type="term" value="P:response to antibiotic"/>
    <property type="evidence" value="ECO:0007669"/>
    <property type="project" value="UniProtKB-KW"/>
</dbReference>
<evidence type="ECO:0000256" key="28">
    <source>
        <dbReference type="SAM" id="Phobius"/>
    </source>
</evidence>
<comment type="similarity">
    <text evidence="4">In the N-terminal section; belongs to the glycosyltransferase 51 family.</text>
</comment>
<comment type="caution">
    <text evidence="32">The sequence shown here is derived from an EMBL/GenBank/DDBJ whole genome shotgun (WGS) entry which is preliminary data.</text>
</comment>
<keyword evidence="9" id="KW-0121">Carboxypeptidase</keyword>
<evidence type="ECO:0000256" key="19">
    <source>
        <dbReference type="ARBA" id="ARBA00023136"/>
    </source>
</evidence>
<feature type="domain" description="Glycosyl transferase family 51" evidence="30">
    <location>
        <begin position="57"/>
        <end position="232"/>
    </location>
</feature>
<evidence type="ECO:0000256" key="21">
    <source>
        <dbReference type="ARBA" id="ARBA00023268"/>
    </source>
</evidence>
<dbReference type="InterPro" id="IPR012338">
    <property type="entry name" value="Beta-lactam/transpept-like"/>
</dbReference>
<keyword evidence="18 28" id="KW-1133">Transmembrane helix</keyword>
<evidence type="ECO:0000256" key="11">
    <source>
        <dbReference type="ARBA" id="ARBA00022676"/>
    </source>
</evidence>
<evidence type="ECO:0000256" key="18">
    <source>
        <dbReference type="ARBA" id="ARBA00022989"/>
    </source>
</evidence>
<evidence type="ECO:0000256" key="7">
    <source>
        <dbReference type="ARBA" id="ARBA00022475"/>
    </source>
</evidence>
<dbReference type="SUPFAM" id="SSF53955">
    <property type="entry name" value="Lysozyme-like"/>
    <property type="match status" value="1"/>
</dbReference>
<accession>A0A4T0UWI3</accession>
<keyword evidence="19 28" id="KW-0472">Membrane</keyword>
<evidence type="ECO:0000256" key="5">
    <source>
        <dbReference type="ARBA" id="ARBA00012448"/>
    </source>
</evidence>
<comment type="pathway">
    <text evidence="2">Cell wall biogenesis; peptidoglycan biosynthesis.</text>
</comment>
<dbReference type="InterPro" id="IPR031376">
    <property type="entry name" value="PCB_OB"/>
</dbReference>
<dbReference type="InterPro" id="IPR050396">
    <property type="entry name" value="Glycosyltr_51/Transpeptidase"/>
</dbReference>
<dbReference type="GO" id="GO:0005886">
    <property type="term" value="C:plasma membrane"/>
    <property type="evidence" value="ECO:0007669"/>
    <property type="project" value="UniProtKB-SubCell"/>
</dbReference>
<proteinExistence type="inferred from homology"/>
<keyword evidence="15" id="KW-0133">Cell shape</keyword>
<evidence type="ECO:0000259" key="31">
    <source>
        <dbReference type="Pfam" id="PF17092"/>
    </source>
</evidence>
<evidence type="ECO:0000256" key="8">
    <source>
        <dbReference type="ARBA" id="ARBA00022519"/>
    </source>
</evidence>
<evidence type="ECO:0000256" key="12">
    <source>
        <dbReference type="ARBA" id="ARBA00022679"/>
    </source>
</evidence>
<evidence type="ECO:0000256" key="4">
    <source>
        <dbReference type="ARBA" id="ARBA00007739"/>
    </source>
</evidence>
<dbReference type="RefSeq" id="WP_136552705.1">
    <property type="nucleotide sequence ID" value="NZ_STGJ01000007.1"/>
</dbReference>
<dbReference type="GO" id="GO:0008955">
    <property type="term" value="F:peptidoglycan glycosyltransferase activity"/>
    <property type="evidence" value="ECO:0007669"/>
    <property type="project" value="UniProtKB-EC"/>
</dbReference>
<dbReference type="SUPFAM" id="SSF56601">
    <property type="entry name" value="beta-lactamase/transpeptidase-like"/>
    <property type="match status" value="1"/>
</dbReference>
<dbReference type="Pfam" id="PF17092">
    <property type="entry name" value="PCB_OB"/>
    <property type="match status" value="1"/>
</dbReference>
<dbReference type="InterPro" id="IPR036950">
    <property type="entry name" value="PBP_transglycosylase"/>
</dbReference>
<evidence type="ECO:0000256" key="2">
    <source>
        <dbReference type="ARBA" id="ARBA00004752"/>
    </source>
</evidence>
<dbReference type="GO" id="GO:0006508">
    <property type="term" value="P:proteolysis"/>
    <property type="evidence" value="ECO:0007669"/>
    <property type="project" value="UniProtKB-KW"/>
</dbReference>
<keyword evidence="10" id="KW-0645">Protease</keyword>
<dbReference type="GO" id="GO:0071555">
    <property type="term" value="P:cell wall organization"/>
    <property type="evidence" value="ECO:0007669"/>
    <property type="project" value="UniProtKB-KW"/>
</dbReference>
<name>A0A4T0UWI3_9NEIS</name>
<dbReference type="EC" id="2.4.99.28" evidence="24"/>
<evidence type="ECO:0000256" key="9">
    <source>
        <dbReference type="ARBA" id="ARBA00022645"/>
    </source>
</evidence>
<dbReference type="FunFam" id="1.10.3810.10:FF:000003">
    <property type="entry name" value="Penicillin-binding protein 1a"/>
    <property type="match status" value="1"/>
</dbReference>
<feature type="domain" description="Penicillin-binding protein transpeptidase" evidence="29">
    <location>
        <begin position="424"/>
        <end position="701"/>
    </location>
</feature>
<evidence type="ECO:0000256" key="16">
    <source>
        <dbReference type="ARBA" id="ARBA00022968"/>
    </source>
</evidence>
<keyword evidence="14" id="KW-0378">Hydrolase</keyword>
<keyword evidence="20" id="KW-0046">Antibiotic resistance</keyword>
<feature type="region of interest" description="Disordered" evidence="27">
    <location>
        <begin position="756"/>
        <end position="775"/>
    </location>
</feature>
<dbReference type="UniPathway" id="UPA00219"/>
<evidence type="ECO:0000259" key="30">
    <source>
        <dbReference type="Pfam" id="PF00912"/>
    </source>
</evidence>
<dbReference type="GO" id="GO:0009252">
    <property type="term" value="P:peptidoglycan biosynthetic process"/>
    <property type="evidence" value="ECO:0007669"/>
    <property type="project" value="UniProtKB-UniPathway"/>
</dbReference>
<evidence type="ECO:0000259" key="29">
    <source>
        <dbReference type="Pfam" id="PF00905"/>
    </source>
</evidence>
<keyword evidence="7" id="KW-1003">Cell membrane</keyword>
<dbReference type="GO" id="GO:0008360">
    <property type="term" value="P:regulation of cell shape"/>
    <property type="evidence" value="ECO:0007669"/>
    <property type="project" value="UniProtKB-KW"/>
</dbReference>
<gene>
    <name evidence="32" type="ORF">E5K04_07810</name>
</gene>
<feature type="domain" description="Penicillin-binding protein OB-like" evidence="31">
    <location>
        <begin position="318"/>
        <end position="422"/>
    </location>
</feature>
<evidence type="ECO:0000256" key="23">
    <source>
        <dbReference type="ARBA" id="ARBA00034000"/>
    </source>
</evidence>
<comment type="similarity">
    <text evidence="3">In the C-terminal section; belongs to the transpeptidase family.</text>
</comment>
<dbReference type="Gene3D" id="1.10.3810.10">
    <property type="entry name" value="Biosynthetic peptidoglycan transglycosylase-like"/>
    <property type="match status" value="1"/>
</dbReference>
<keyword evidence="17" id="KW-0573">Peptidoglycan synthesis</keyword>
<evidence type="ECO:0000256" key="1">
    <source>
        <dbReference type="ARBA" id="ARBA00004249"/>
    </source>
</evidence>
<keyword evidence="8" id="KW-0997">Cell inner membrane</keyword>
<keyword evidence="22" id="KW-0961">Cell wall biogenesis/degradation</keyword>
<protein>
    <recommendedName>
        <fullName evidence="6">Penicillin-binding protein 1A</fullName>
        <ecNumber evidence="24">2.4.99.28</ecNumber>
        <ecNumber evidence="5">3.4.16.4</ecNumber>
    </recommendedName>
</protein>
<sequence length="786" mass="86386">MLQRILKVILGVVIGVSTLAAGVLAVAVLVTWPRLPSLDVLTDYRPKVPLRVYAAGGELIGEFGEERRSFTRIHDIPPLMKNALLSAEDERFYQHGGVDYVGVLRAALGNIVSGYSRSGASTITMQVAKNFFLSSEKTFTRKFNEALLAFKIEHTLSKDQILELYLNQIYLGQRAYGFAAASQAYFGKPLKDLNISQYAMLAGLPKAPSSYNPVVNPQRARLRQLYVLRRMHELGYINTAQYEAAKQAPLELASPGRDTGVPAQFVAELVRQAMYDKYKDAAYTEGFRVYTTIDAANQRWAFDSLRAGLMDYDRKLGYRGPESFVDLGALTEDRDEALDEALSSIRDSGQLEPGVVLEASPSEVKVYLRGGRFARVKGEGLAFARRALSSKLTPAQQIRPGAVVRIQPNSKGQWEITQMPEVEGAFVSMDPHNGAIRSLVGGFDFNRRSFNHVTQAWRQPGSTFKPFIYSAGLDRGFTASTFINDAPLSIDPASIGGQRWEPKNDDNRYAGMITMRRALALSKNMVSIRILQGIGTDYGQQYASRFGFAAKNNPAYLTMALGAGMVTPLQMAEAYSVLANGGYRTRAYFIDRIEDIDGRVIARTSPQVAGQGAPQVIDPRNAFIMTSMLRDVIRFGTANRAMSLGRTDLAGKTGTTNDFRDAWFAGYNPNLVAVTWVGYDQPRSLGRYGYGGTAALPIWTNYMANALKGQPEVDLPPPEGIVVKPGAGLRGGDEYYLEEFQRTNPELRLNNQGVVPGAARTEEEGTAAPAPDAAQDAVENVKELLF</sequence>
<evidence type="ECO:0000256" key="24">
    <source>
        <dbReference type="ARBA" id="ARBA00044770"/>
    </source>
</evidence>
<keyword evidence="11" id="KW-0328">Glycosyltransferase</keyword>
<feature type="transmembrane region" description="Helical" evidence="28">
    <location>
        <begin position="9"/>
        <end position="32"/>
    </location>
</feature>
<dbReference type="Pfam" id="PF00905">
    <property type="entry name" value="Transpeptidase"/>
    <property type="match status" value="1"/>
</dbReference>
<dbReference type="Pfam" id="PF00912">
    <property type="entry name" value="Transgly"/>
    <property type="match status" value="1"/>
</dbReference>
<reference evidence="32 33" key="1">
    <citation type="submission" date="2019-04" db="EMBL/GenBank/DDBJ databases">
        <title>Crenobacter sp. nov.</title>
        <authorList>
            <person name="Shi S."/>
        </authorList>
    </citation>
    <scope>NUCLEOTIDE SEQUENCE [LARGE SCALE GENOMIC DNA]</scope>
    <source>
        <strain evidence="32 33">GY 70310</strain>
    </source>
</reference>
<dbReference type="AlphaFoldDB" id="A0A4T0UWI3"/>
<comment type="subcellular location">
    <subcellularLocation>
        <location evidence="1">Cell inner membrane</location>
        <topology evidence="1">Single-pass type II membrane protein</topology>
    </subcellularLocation>
</comment>
<dbReference type="GO" id="GO:0009002">
    <property type="term" value="F:serine-type D-Ala-D-Ala carboxypeptidase activity"/>
    <property type="evidence" value="ECO:0007669"/>
    <property type="project" value="UniProtKB-EC"/>
</dbReference>
<organism evidence="32 33">
    <name type="scientific">Crenobacter intestini</name>
    <dbReference type="NCBI Taxonomy" id="2563443"/>
    <lineage>
        <taxon>Bacteria</taxon>
        <taxon>Pseudomonadati</taxon>
        <taxon>Pseudomonadota</taxon>
        <taxon>Betaproteobacteria</taxon>
        <taxon>Neisseriales</taxon>
        <taxon>Neisseriaceae</taxon>
        <taxon>Crenobacter</taxon>
    </lineage>
</organism>
<dbReference type="InterPro" id="IPR001264">
    <property type="entry name" value="Glyco_trans_51"/>
</dbReference>
<evidence type="ECO:0000313" key="32">
    <source>
        <dbReference type="EMBL" id="TIC83454.1"/>
    </source>
</evidence>
<evidence type="ECO:0000256" key="26">
    <source>
        <dbReference type="ARBA" id="ARBA00060592"/>
    </source>
</evidence>
<keyword evidence="33" id="KW-1185">Reference proteome</keyword>
<keyword evidence="16" id="KW-0735">Signal-anchor</keyword>
<dbReference type="PANTHER" id="PTHR32282">
    <property type="entry name" value="BINDING PROTEIN TRANSPEPTIDASE, PUTATIVE-RELATED"/>
    <property type="match status" value="1"/>
</dbReference>
<dbReference type="EC" id="3.4.16.4" evidence="5"/>
<dbReference type="Gene3D" id="3.40.710.10">
    <property type="entry name" value="DD-peptidase/beta-lactamase superfamily"/>
    <property type="match status" value="2"/>
</dbReference>
<keyword evidence="12" id="KW-0808">Transferase</keyword>
<dbReference type="PANTHER" id="PTHR32282:SF27">
    <property type="entry name" value="PENICILLIN-BINDING PROTEIN 1A"/>
    <property type="match status" value="1"/>
</dbReference>
<evidence type="ECO:0000256" key="15">
    <source>
        <dbReference type="ARBA" id="ARBA00022960"/>
    </source>
</evidence>
<dbReference type="GO" id="GO:0030288">
    <property type="term" value="C:outer membrane-bounded periplasmic space"/>
    <property type="evidence" value="ECO:0007669"/>
    <property type="project" value="TreeGrafter"/>
</dbReference>
<dbReference type="GO" id="GO:0008658">
    <property type="term" value="F:penicillin binding"/>
    <property type="evidence" value="ECO:0007669"/>
    <property type="project" value="InterPro"/>
</dbReference>
<evidence type="ECO:0000256" key="10">
    <source>
        <dbReference type="ARBA" id="ARBA00022670"/>
    </source>
</evidence>
<evidence type="ECO:0000256" key="3">
    <source>
        <dbReference type="ARBA" id="ARBA00007090"/>
    </source>
</evidence>
<comment type="catalytic activity">
    <reaction evidence="23">
        <text>Preferential cleavage: (Ac)2-L-Lys-D-Ala-|-D-Ala. Also transpeptidation of peptidyl-alanyl moieties that are N-acyl substituents of D-alanine.</text>
        <dbReference type="EC" id="3.4.16.4"/>
    </reaction>
</comment>